<reference evidence="10" key="1">
    <citation type="submission" date="2021-04" db="EMBL/GenBank/DDBJ databases">
        <authorList>
            <person name="Tunstrom K."/>
        </authorList>
    </citation>
    <scope>NUCLEOTIDE SEQUENCE</scope>
</reference>
<feature type="compositionally biased region" description="Low complexity" evidence="8">
    <location>
        <begin position="90"/>
        <end position="102"/>
    </location>
</feature>
<sequence>MAPRVNTVAWDHFTDKGQQMADCNICKIQLSFKSSVSNLTKHIKRKHPFVSLVRRNDVPAPVITSQTNQQPPISDQSAGIVQQPEEDRNSSQLQNEEQQLSDQEAHPPAQPQINLVWQHYAEKMKNIQPKGTATSRAILEVQRYLDDKVVLPCENMSPLEWWKKRKDVYPHLYALALTKLNAMATSVPCERLFSSCGLLLNDRRTKLGTRKVQQLMFLNQNSSN</sequence>
<evidence type="ECO:0000256" key="2">
    <source>
        <dbReference type="ARBA" id="ARBA00022723"/>
    </source>
</evidence>
<evidence type="ECO:0000256" key="8">
    <source>
        <dbReference type="SAM" id="MobiDB-lite"/>
    </source>
</evidence>
<evidence type="ECO:0000256" key="1">
    <source>
        <dbReference type="ARBA" id="ARBA00004123"/>
    </source>
</evidence>
<feature type="domain" description="BED-type" evidence="9">
    <location>
        <begin position="4"/>
        <end position="48"/>
    </location>
</feature>
<evidence type="ECO:0000256" key="4">
    <source>
        <dbReference type="ARBA" id="ARBA00022833"/>
    </source>
</evidence>
<dbReference type="Pfam" id="PF05699">
    <property type="entry name" value="Dimer_Tnp_hAT"/>
    <property type="match status" value="1"/>
</dbReference>
<dbReference type="AlphaFoldDB" id="A0A8S3Y2R8"/>
<evidence type="ECO:0000256" key="5">
    <source>
        <dbReference type="ARBA" id="ARBA00023125"/>
    </source>
</evidence>
<evidence type="ECO:0000256" key="3">
    <source>
        <dbReference type="ARBA" id="ARBA00022771"/>
    </source>
</evidence>
<evidence type="ECO:0000313" key="11">
    <source>
        <dbReference type="Proteomes" id="UP000691718"/>
    </source>
</evidence>
<evidence type="ECO:0000256" key="6">
    <source>
        <dbReference type="ARBA" id="ARBA00023242"/>
    </source>
</evidence>
<dbReference type="Proteomes" id="UP000691718">
    <property type="component" value="Unassembled WGS sequence"/>
</dbReference>
<dbReference type="PANTHER" id="PTHR47611">
    <property type="entry name" value="HAT DIMERISATION DOMAIN, C-TERMINAL"/>
    <property type="match status" value="1"/>
</dbReference>
<dbReference type="InterPro" id="IPR003656">
    <property type="entry name" value="Znf_BED"/>
</dbReference>
<dbReference type="GO" id="GO:0005634">
    <property type="term" value="C:nucleus"/>
    <property type="evidence" value="ECO:0007669"/>
    <property type="project" value="UniProtKB-SubCell"/>
</dbReference>
<evidence type="ECO:0000256" key="7">
    <source>
        <dbReference type="PROSITE-ProRule" id="PRU00027"/>
    </source>
</evidence>
<accession>A0A8S3Y2R8</accession>
<keyword evidence="6" id="KW-0539">Nucleus</keyword>
<keyword evidence="5" id="KW-0238">DNA-binding</keyword>
<name>A0A8S3Y2R8_PARAO</name>
<dbReference type="GO" id="GO:0003677">
    <property type="term" value="F:DNA binding"/>
    <property type="evidence" value="ECO:0007669"/>
    <property type="project" value="UniProtKB-KW"/>
</dbReference>
<dbReference type="PROSITE" id="PS50808">
    <property type="entry name" value="ZF_BED"/>
    <property type="match status" value="1"/>
</dbReference>
<protein>
    <submittedName>
        <fullName evidence="10">(apollo) hypothetical protein</fullName>
    </submittedName>
</protein>
<dbReference type="GO" id="GO:0046983">
    <property type="term" value="F:protein dimerization activity"/>
    <property type="evidence" value="ECO:0007669"/>
    <property type="project" value="InterPro"/>
</dbReference>
<keyword evidence="2" id="KW-0479">Metal-binding</keyword>
<evidence type="ECO:0000259" key="9">
    <source>
        <dbReference type="PROSITE" id="PS50808"/>
    </source>
</evidence>
<dbReference type="GO" id="GO:0008270">
    <property type="term" value="F:zinc ion binding"/>
    <property type="evidence" value="ECO:0007669"/>
    <property type="project" value="UniProtKB-KW"/>
</dbReference>
<feature type="compositionally biased region" description="Polar residues" evidence="8">
    <location>
        <begin position="63"/>
        <end position="80"/>
    </location>
</feature>
<dbReference type="OrthoDB" id="1607513at2759"/>
<keyword evidence="4" id="KW-0862">Zinc</keyword>
<comment type="subcellular location">
    <subcellularLocation>
        <location evidence="1">Nucleus</location>
    </subcellularLocation>
</comment>
<dbReference type="EMBL" id="CAJQZP010001539">
    <property type="protein sequence ID" value="CAG5053078.1"/>
    <property type="molecule type" value="Genomic_DNA"/>
</dbReference>
<feature type="region of interest" description="Disordered" evidence="8">
    <location>
        <begin position="63"/>
        <end position="108"/>
    </location>
</feature>
<dbReference type="Pfam" id="PF02892">
    <property type="entry name" value="zf-BED"/>
    <property type="match status" value="1"/>
</dbReference>
<keyword evidence="11" id="KW-1185">Reference proteome</keyword>
<comment type="caution">
    <text evidence="10">The sequence shown here is derived from an EMBL/GenBank/DDBJ whole genome shotgun (WGS) entry which is preliminary data.</text>
</comment>
<dbReference type="InterPro" id="IPR008906">
    <property type="entry name" value="HATC_C_dom"/>
</dbReference>
<gene>
    <name evidence="10" type="ORF">PAPOLLO_LOCUS25542</name>
</gene>
<organism evidence="10 11">
    <name type="scientific">Parnassius apollo</name>
    <name type="common">Apollo butterfly</name>
    <name type="synonym">Papilio apollo</name>
    <dbReference type="NCBI Taxonomy" id="110799"/>
    <lineage>
        <taxon>Eukaryota</taxon>
        <taxon>Metazoa</taxon>
        <taxon>Ecdysozoa</taxon>
        <taxon>Arthropoda</taxon>
        <taxon>Hexapoda</taxon>
        <taxon>Insecta</taxon>
        <taxon>Pterygota</taxon>
        <taxon>Neoptera</taxon>
        <taxon>Endopterygota</taxon>
        <taxon>Lepidoptera</taxon>
        <taxon>Glossata</taxon>
        <taxon>Ditrysia</taxon>
        <taxon>Papilionoidea</taxon>
        <taxon>Papilionidae</taxon>
        <taxon>Parnassiinae</taxon>
        <taxon>Parnassini</taxon>
        <taxon>Parnassius</taxon>
        <taxon>Parnassius</taxon>
    </lineage>
</organism>
<dbReference type="PANTHER" id="PTHR47611:SF3">
    <property type="entry name" value="HAT C-TERMINAL DIMERISATION DOMAIN-CONTAINING PROTEIN"/>
    <property type="match status" value="1"/>
</dbReference>
<keyword evidence="3 7" id="KW-0863">Zinc-finger</keyword>
<dbReference type="SMART" id="SM00614">
    <property type="entry name" value="ZnF_BED"/>
    <property type="match status" value="1"/>
</dbReference>
<evidence type="ECO:0000313" key="10">
    <source>
        <dbReference type="EMBL" id="CAG5053078.1"/>
    </source>
</evidence>
<proteinExistence type="predicted"/>